<evidence type="ECO:0000256" key="8">
    <source>
        <dbReference type="SAM" id="SignalP"/>
    </source>
</evidence>
<feature type="region of interest" description="Disordered" evidence="7">
    <location>
        <begin position="74"/>
        <end position="93"/>
    </location>
</feature>
<reference evidence="9" key="2">
    <citation type="submission" date="2020-03" db="EMBL/GenBank/DDBJ databases">
        <title>Walnut 2.0.</title>
        <authorList>
            <person name="Marrano A."/>
            <person name="Britton M."/>
            <person name="Zimin A.V."/>
            <person name="Zaini P.A."/>
            <person name="Workman R."/>
            <person name="Puiu D."/>
            <person name="Bianco L."/>
            <person name="Allen B.J."/>
            <person name="Troggio M."/>
            <person name="Leslie C.A."/>
            <person name="Timp W."/>
            <person name="Dendekar A."/>
            <person name="Salzberg S.L."/>
            <person name="Neale D.B."/>
        </authorList>
    </citation>
    <scope>NUCLEOTIDE SEQUENCE</scope>
    <source>
        <tissue evidence="9">Leaves</tissue>
    </source>
</reference>
<keyword evidence="5" id="KW-0325">Glycoprotein</keyword>
<dbReference type="PANTHER" id="PTHR33869:SF24">
    <property type="entry name" value="CLAVATA3_ESR (CLE)-RELATED PROTEIN 33"/>
    <property type="match status" value="1"/>
</dbReference>
<proteinExistence type="inferred from homology"/>
<dbReference type="EMBL" id="LIHL02000004">
    <property type="protein sequence ID" value="KAF5472989.1"/>
    <property type="molecule type" value="Genomic_DNA"/>
</dbReference>
<dbReference type="PANTHER" id="PTHR33869">
    <property type="entry name" value="CLAVATA3/ESR (CLE)-RELATED PROTEIN 3"/>
    <property type="match status" value="1"/>
</dbReference>
<evidence type="ECO:0000256" key="1">
    <source>
        <dbReference type="ARBA" id="ARBA00004239"/>
    </source>
</evidence>
<sequence length="102" mass="11281">MSSSIYKDQDAKYRCSAMCIVLVLLVCASRSTEARPPVRPTTETRRNLALLLDQAASNRPVAKETIARKVLGNTKEIQNNQPNRVSPGGPDPHHHFVYLGLP</sequence>
<comment type="caution">
    <text evidence="9">The sequence shown here is derived from an EMBL/GenBank/DDBJ whole genome shotgun (WGS) entry which is preliminary data.</text>
</comment>
<feature type="compositionally biased region" description="Polar residues" evidence="7">
    <location>
        <begin position="75"/>
        <end position="84"/>
    </location>
</feature>
<comment type="subcellular location">
    <subcellularLocation>
        <location evidence="1">Secreted</location>
        <location evidence="1">Extracellular space</location>
    </subcellularLocation>
</comment>
<evidence type="ECO:0000256" key="2">
    <source>
        <dbReference type="ARBA" id="ARBA00005416"/>
    </source>
</evidence>
<dbReference type="Gramene" id="Jr04_16050_p2">
    <property type="protein sequence ID" value="cds.Jr04_16050_p2"/>
    <property type="gene ID" value="Jr04_16050"/>
</dbReference>
<feature type="signal peptide" evidence="8">
    <location>
        <begin position="1"/>
        <end position="34"/>
    </location>
</feature>
<evidence type="ECO:0000313" key="10">
    <source>
        <dbReference type="Proteomes" id="UP000619265"/>
    </source>
</evidence>
<evidence type="ECO:0000256" key="6">
    <source>
        <dbReference type="ARBA" id="ARBA00023278"/>
    </source>
</evidence>
<evidence type="ECO:0000256" key="5">
    <source>
        <dbReference type="ARBA" id="ARBA00023180"/>
    </source>
</evidence>
<dbReference type="GO" id="GO:0005576">
    <property type="term" value="C:extracellular region"/>
    <property type="evidence" value="ECO:0007669"/>
    <property type="project" value="UniProtKB-SubCell"/>
</dbReference>
<keyword evidence="6" id="KW-0379">Hydroxylation</keyword>
<protein>
    <submittedName>
        <fullName evidence="9">Uncharacterized protein</fullName>
    </submittedName>
</protein>
<dbReference type="AlphaFoldDB" id="A0A834CWQ3"/>
<evidence type="ECO:0000256" key="3">
    <source>
        <dbReference type="ARBA" id="ARBA00022525"/>
    </source>
</evidence>
<accession>A0A834CWQ3</accession>
<evidence type="ECO:0000256" key="4">
    <source>
        <dbReference type="ARBA" id="ARBA00022729"/>
    </source>
</evidence>
<gene>
    <name evidence="9" type="ORF">F2P56_009641</name>
</gene>
<evidence type="ECO:0000313" key="9">
    <source>
        <dbReference type="EMBL" id="KAF5472989.1"/>
    </source>
</evidence>
<dbReference type="Proteomes" id="UP000619265">
    <property type="component" value="Unassembled WGS sequence"/>
</dbReference>
<name>A0A834CWQ3_JUGRE</name>
<comment type="similarity">
    <text evidence="2">Belongs to the CLV3/ESR signal peptide family.</text>
</comment>
<keyword evidence="4 8" id="KW-0732">Signal</keyword>
<feature type="chain" id="PRO_5032382575" evidence="8">
    <location>
        <begin position="35"/>
        <end position="102"/>
    </location>
</feature>
<organism evidence="9 10">
    <name type="scientific">Juglans regia</name>
    <name type="common">English walnut</name>
    <dbReference type="NCBI Taxonomy" id="51240"/>
    <lineage>
        <taxon>Eukaryota</taxon>
        <taxon>Viridiplantae</taxon>
        <taxon>Streptophyta</taxon>
        <taxon>Embryophyta</taxon>
        <taxon>Tracheophyta</taxon>
        <taxon>Spermatophyta</taxon>
        <taxon>Magnoliopsida</taxon>
        <taxon>eudicotyledons</taxon>
        <taxon>Gunneridae</taxon>
        <taxon>Pentapetalae</taxon>
        <taxon>rosids</taxon>
        <taxon>fabids</taxon>
        <taxon>Fagales</taxon>
        <taxon>Juglandaceae</taxon>
        <taxon>Juglans</taxon>
    </lineage>
</organism>
<keyword evidence="3" id="KW-0964">Secreted</keyword>
<reference evidence="9" key="1">
    <citation type="submission" date="2015-10" db="EMBL/GenBank/DDBJ databases">
        <authorList>
            <person name="Martinez-Garcia P.J."/>
            <person name="Crepeau M.W."/>
            <person name="Puiu D."/>
            <person name="Gonzalez-Ibeas D."/>
            <person name="Whalen J."/>
            <person name="Stevens K."/>
            <person name="Paul R."/>
            <person name="Butterfield T."/>
            <person name="Britton M."/>
            <person name="Reagan R."/>
            <person name="Chakraborty S."/>
            <person name="Walawage S.L."/>
            <person name="Vasquez-Gross H.A."/>
            <person name="Cardeno C."/>
            <person name="Famula R."/>
            <person name="Pratt K."/>
            <person name="Kuruganti S."/>
            <person name="Aradhya M.K."/>
            <person name="Leslie C.A."/>
            <person name="Dandekar A.M."/>
            <person name="Salzberg S.L."/>
            <person name="Wegrzyn J.L."/>
            <person name="Langley C.H."/>
            <person name="Neale D.B."/>
        </authorList>
    </citation>
    <scope>NUCLEOTIDE SEQUENCE</scope>
    <source>
        <tissue evidence="9">Leaves</tissue>
    </source>
</reference>
<evidence type="ECO:0000256" key="7">
    <source>
        <dbReference type="SAM" id="MobiDB-lite"/>
    </source>
</evidence>
<dbReference type="InterPro" id="IPR039616">
    <property type="entry name" value="CLE1-4"/>
</dbReference>